<gene>
    <name evidence="1" type="ORF">SAMN05421688_1278</name>
</gene>
<evidence type="ECO:0000313" key="2">
    <source>
        <dbReference type="Proteomes" id="UP000198796"/>
    </source>
</evidence>
<dbReference type="AlphaFoldDB" id="A0A1I0WDD1"/>
<organism evidence="1 2">
    <name type="scientific">Poseidonocella pacifica</name>
    <dbReference type="NCBI Taxonomy" id="871651"/>
    <lineage>
        <taxon>Bacteria</taxon>
        <taxon>Pseudomonadati</taxon>
        <taxon>Pseudomonadota</taxon>
        <taxon>Alphaproteobacteria</taxon>
        <taxon>Rhodobacterales</taxon>
        <taxon>Roseobacteraceae</taxon>
        <taxon>Poseidonocella</taxon>
    </lineage>
</organism>
<evidence type="ECO:0008006" key="3">
    <source>
        <dbReference type="Google" id="ProtNLM"/>
    </source>
</evidence>
<sequence>MRPFYLHIGTHMAGTAGLHGWLHDAAPRLAAKGTGLFIEGPAASAGTLPLANAVLRPSLRTPARMAGRTKPPGLWGRLKVLARLRGLCANPDIKRFVASAESLCFAREDVEAERLRWFFKVADVQIVPVVCFRNEMHWRAMWERELLKHGSHWRYGLGMDDIREDWVFDREEIVRFWRRFGSVRVVDYDREIEERGTVLPALLNAVGVMTEADQGRMYLDRSA</sequence>
<evidence type="ECO:0000313" key="1">
    <source>
        <dbReference type="EMBL" id="SFA86407.1"/>
    </source>
</evidence>
<keyword evidence="2" id="KW-1185">Reference proteome</keyword>
<dbReference type="STRING" id="871651.SAMN05421688_1278"/>
<dbReference type="RefSeq" id="WP_092061939.1">
    <property type="nucleotide sequence ID" value="NZ_FOJU01000002.1"/>
</dbReference>
<accession>A0A1I0WDD1</accession>
<name>A0A1I0WDD1_9RHOB</name>
<dbReference type="OrthoDB" id="547419at2"/>
<proteinExistence type="predicted"/>
<protein>
    <recommendedName>
        <fullName evidence="3">Sulfotransferase family protein</fullName>
    </recommendedName>
</protein>
<reference evidence="1 2" key="1">
    <citation type="submission" date="2016-10" db="EMBL/GenBank/DDBJ databases">
        <authorList>
            <person name="de Groot N.N."/>
        </authorList>
    </citation>
    <scope>NUCLEOTIDE SEQUENCE [LARGE SCALE GENOMIC DNA]</scope>
    <source>
        <strain evidence="1 2">DSM 29316</strain>
    </source>
</reference>
<dbReference type="Proteomes" id="UP000198796">
    <property type="component" value="Unassembled WGS sequence"/>
</dbReference>
<dbReference type="EMBL" id="FOJU01000002">
    <property type="protein sequence ID" value="SFA86407.1"/>
    <property type="molecule type" value="Genomic_DNA"/>
</dbReference>